<reference evidence="2 3" key="1">
    <citation type="journal article" date="2023" name="Commun. Biol.">
        <title>Reorganization of the ancestral sex-determining regions during the evolution of trioecy in Pleodorina starrii.</title>
        <authorList>
            <person name="Takahashi K."/>
            <person name="Suzuki S."/>
            <person name="Kawai-Toyooka H."/>
            <person name="Yamamoto K."/>
            <person name="Hamaji T."/>
            <person name="Ootsuki R."/>
            <person name="Yamaguchi H."/>
            <person name="Kawachi M."/>
            <person name="Higashiyama T."/>
            <person name="Nozaki H."/>
        </authorList>
    </citation>
    <scope>NUCLEOTIDE SEQUENCE [LARGE SCALE GENOMIC DNA]</scope>
    <source>
        <strain evidence="2 3">NIES-4479</strain>
    </source>
</reference>
<evidence type="ECO:0000313" key="2">
    <source>
        <dbReference type="EMBL" id="GLC61527.1"/>
    </source>
</evidence>
<proteinExistence type="predicted"/>
<dbReference type="AlphaFoldDB" id="A0A9W6F9L8"/>
<feature type="compositionally biased region" description="Low complexity" evidence="1">
    <location>
        <begin position="288"/>
        <end position="303"/>
    </location>
</feature>
<evidence type="ECO:0000256" key="1">
    <source>
        <dbReference type="SAM" id="MobiDB-lite"/>
    </source>
</evidence>
<dbReference type="EMBL" id="BRXU01000047">
    <property type="protein sequence ID" value="GLC61527.1"/>
    <property type="molecule type" value="Genomic_DNA"/>
</dbReference>
<comment type="caution">
    <text evidence="2">The sequence shown here is derived from an EMBL/GenBank/DDBJ whole genome shotgun (WGS) entry which is preliminary data.</text>
</comment>
<name>A0A9W6F9L8_9CHLO</name>
<keyword evidence="3" id="KW-1185">Reference proteome</keyword>
<feature type="region of interest" description="Disordered" evidence="1">
    <location>
        <begin position="269"/>
        <end position="359"/>
    </location>
</feature>
<feature type="compositionally biased region" description="Pro residues" evidence="1">
    <location>
        <begin position="167"/>
        <end position="176"/>
    </location>
</feature>
<feature type="compositionally biased region" description="Pro residues" evidence="1">
    <location>
        <begin position="304"/>
        <end position="317"/>
    </location>
</feature>
<evidence type="ECO:0000313" key="3">
    <source>
        <dbReference type="Proteomes" id="UP001165080"/>
    </source>
</evidence>
<gene>
    <name evidence="2" type="primary">PLESTMB000643</name>
    <name evidence="2" type="ORF">PLESTB_001766100</name>
</gene>
<accession>A0A9W6F9L8</accession>
<sequence>MHGMRDREQGSHDPPGGLTLVSGLTALFGAVVRSLDVPSEASWAQQHPPLGFTLRGVELRTCRARAPLSALAPQRKHERATSQAATRLWRAPVSVLRSREPSRAVSPAVVHGLGTHVVHDSEENDGGSGSGHTIGSVGGGGGGACPPLPDPLMWSSTRRNDDGSAATPPPPPPCCGNPPSGSDRGAGKCTGQACVTALGRLGSLPRLPGAEAPSGREKGRSEGGAVASLPAAAASGGGRASGGSDGHGVTVALVVAVDLAVCDAASAVAAPSSDDGLPSAQPPPARCNPTATTAAGGEAALAPPQLPPPPLLPPPLPRNGGPPGGGGGNALNDTASHCVSLPHSGPASRRMTAPAYGGEGRSGVSNGVLGAVMPPPLKNSIRHCWPRRRRG</sequence>
<feature type="region of interest" description="Disordered" evidence="1">
    <location>
        <begin position="118"/>
        <end position="189"/>
    </location>
</feature>
<protein>
    <submittedName>
        <fullName evidence="2">Uncharacterized protein</fullName>
    </submittedName>
</protein>
<dbReference type="Proteomes" id="UP001165080">
    <property type="component" value="Unassembled WGS sequence"/>
</dbReference>
<feature type="region of interest" description="Disordered" evidence="1">
    <location>
        <begin position="203"/>
        <end position="225"/>
    </location>
</feature>
<organism evidence="2 3">
    <name type="scientific">Pleodorina starrii</name>
    <dbReference type="NCBI Taxonomy" id="330485"/>
    <lineage>
        <taxon>Eukaryota</taxon>
        <taxon>Viridiplantae</taxon>
        <taxon>Chlorophyta</taxon>
        <taxon>core chlorophytes</taxon>
        <taxon>Chlorophyceae</taxon>
        <taxon>CS clade</taxon>
        <taxon>Chlamydomonadales</taxon>
        <taxon>Volvocaceae</taxon>
        <taxon>Pleodorina</taxon>
    </lineage>
</organism>
<feature type="compositionally biased region" description="Gly residues" evidence="1">
    <location>
        <begin position="126"/>
        <end position="144"/>
    </location>
</feature>